<evidence type="ECO:0000313" key="6">
    <source>
        <dbReference type="EMBL" id="MPM39170.1"/>
    </source>
</evidence>
<dbReference type="GO" id="GO:0016020">
    <property type="term" value="C:membrane"/>
    <property type="evidence" value="ECO:0007669"/>
    <property type="project" value="UniProtKB-SubCell"/>
</dbReference>
<evidence type="ECO:0000256" key="5">
    <source>
        <dbReference type="SAM" id="Phobius"/>
    </source>
</evidence>
<dbReference type="PANTHER" id="PTHR37306:SF1">
    <property type="entry name" value="COLICIN V PRODUCTION PROTEIN"/>
    <property type="match status" value="1"/>
</dbReference>
<keyword evidence="4 5" id="KW-0472">Membrane</keyword>
<dbReference type="EMBL" id="VSSQ01008548">
    <property type="protein sequence ID" value="MPM39170.1"/>
    <property type="molecule type" value="Genomic_DNA"/>
</dbReference>
<dbReference type="PANTHER" id="PTHR37306">
    <property type="entry name" value="COLICIN V PRODUCTION PROTEIN"/>
    <property type="match status" value="1"/>
</dbReference>
<comment type="subcellular location">
    <subcellularLocation>
        <location evidence="1">Membrane</location>
        <topology evidence="1">Multi-pass membrane protein</topology>
    </subcellularLocation>
</comment>
<sequence>MLAHFLLYDMKLIDWFILIVLGIGAYQGFMKGFINQLAAIAGFIVGLIAAKMLYASLAERLCPTLTESMTLAQIISFMAIWIVVPVLFGMVGMFLTKTMDVILLGWVNKSLGAALGLLKNLILLMLLISILEFIDTSNHLISQTKKAESVLYYPIRSVAGVFFPVAKQVSQQYIFK</sequence>
<evidence type="ECO:0000256" key="2">
    <source>
        <dbReference type="ARBA" id="ARBA00022692"/>
    </source>
</evidence>
<feature type="transmembrane region" description="Helical" evidence="5">
    <location>
        <begin position="69"/>
        <end position="91"/>
    </location>
</feature>
<protein>
    <recommendedName>
        <fullName evidence="7">Colicin V production protein</fullName>
    </recommendedName>
</protein>
<organism evidence="6">
    <name type="scientific">bioreactor metagenome</name>
    <dbReference type="NCBI Taxonomy" id="1076179"/>
    <lineage>
        <taxon>unclassified sequences</taxon>
        <taxon>metagenomes</taxon>
        <taxon>ecological metagenomes</taxon>
    </lineage>
</organism>
<keyword evidence="3 5" id="KW-1133">Transmembrane helix</keyword>
<dbReference type="Pfam" id="PF02674">
    <property type="entry name" value="Colicin_V"/>
    <property type="match status" value="1"/>
</dbReference>
<dbReference type="GO" id="GO:0009403">
    <property type="term" value="P:toxin biosynthetic process"/>
    <property type="evidence" value="ECO:0007669"/>
    <property type="project" value="InterPro"/>
</dbReference>
<evidence type="ECO:0000256" key="4">
    <source>
        <dbReference type="ARBA" id="ARBA00023136"/>
    </source>
</evidence>
<evidence type="ECO:0000256" key="1">
    <source>
        <dbReference type="ARBA" id="ARBA00004141"/>
    </source>
</evidence>
<reference evidence="6" key="1">
    <citation type="submission" date="2019-08" db="EMBL/GenBank/DDBJ databases">
        <authorList>
            <person name="Kucharzyk K."/>
            <person name="Murdoch R.W."/>
            <person name="Higgins S."/>
            <person name="Loffler F."/>
        </authorList>
    </citation>
    <scope>NUCLEOTIDE SEQUENCE</scope>
</reference>
<comment type="caution">
    <text evidence="6">The sequence shown here is derived from an EMBL/GenBank/DDBJ whole genome shotgun (WGS) entry which is preliminary data.</text>
</comment>
<evidence type="ECO:0000256" key="3">
    <source>
        <dbReference type="ARBA" id="ARBA00022989"/>
    </source>
</evidence>
<feature type="transmembrane region" description="Helical" evidence="5">
    <location>
        <begin position="12"/>
        <end position="30"/>
    </location>
</feature>
<evidence type="ECO:0008006" key="7">
    <source>
        <dbReference type="Google" id="ProtNLM"/>
    </source>
</evidence>
<dbReference type="AlphaFoldDB" id="A0A644ZE71"/>
<gene>
    <name evidence="6" type="ORF">SDC9_85803</name>
</gene>
<dbReference type="InterPro" id="IPR003825">
    <property type="entry name" value="Colicin-V_CvpA"/>
</dbReference>
<feature type="transmembrane region" description="Helical" evidence="5">
    <location>
        <begin position="36"/>
        <end position="57"/>
    </location>
</feature>
<keyword evidence="2 5" id="KW-0812">Transmembrane</keyword>
<feature type="transmembrane region" description="Helical" evidence="5">
    <location>
        <begin position="111"/>
        <end position="134"/>
    </location>
</feature>
<accession>A0A644ZE71</accession>
<proteinExistence type="predicted"/>
<name>A0A644ZE71_9ZZZZ</name>